<sequence>MNSKELRTLQHPLKEEYKTNPQKAELLLHAEGKLGADISCEVETDTGVAEAGLHPATGGDGSQACSGDMLLEALVACAGVTLKSVATAMDITVHDGTVKAEGLLDFRGTLGVSREVPVGFKSISLTFDLDTDAEPKKIEKLIELTERYCVIYQTLKNSPELSANLPLH</sequence>
<dbReference type="Gene3D" id="3.30.300.20">
    <property type="match status" value="1"/>
</dbReference>
<organism evidence="1 2">
    <name type="scientific">Fodinibius sediminis</name>
    <dbReference type="NCBI Taxonomy" id="1214077"/>
    <lineage>
        <taxon>Bacteria</taxon>
        <taxon>Pseudomonadati</taxon>
        <taxon>Balneolota</taxon>
        <taxon>Balneolia</taxon>
        <taxon>Balneolales</taxon>
        <taxon>Balneolaceae</taxon>
        <taxon>Fodinibius</taxon>
    </lineage>
</organism>
<proteinExistence type="predicted"/>
<reference evidence="1 2" key="1">
    <citation type="submission" date="2017-05" db="EMBL/GenBank/DDBJ databases">
        <authorList>
            <person name="Varghese N."/>
            <person name="Submissions S."/>
        </authorList>
    </citation>
    <scope>NUCLEOTIDE SEQUENCE [LARGE SCALE GENOMIC DNA]</scope>
    <source>
        <strain evidence="1 2">DSM 21194</strain>
    </source>
</reference>
<dbReference type="Proteomes" id="UP000317593">
    <property type="component" value="Unassembled WGS sequence"/>
</dbReference>
<dbReference type="InterPro" id="IPR015946">
    <property type="entry name" value="KH_dom-like_a/b"/>
</dbReference>
<dbReference type="PANTHER" id="PTHR35368">
    <property type="entry name" value="HYDROPEROXIDE REDUCTASE"/>
    <property type="match status" value="1"/>
</dbReference>
<dbReference type="SUPFAM" id="SSF82784">
    <property type="entry name" value="OsmC-like"/>
    <property type="match status" value="1"/>
</dbReference>
<evidence type="ECO:0000313" key="1">
    <source>
        <dbReference type="EMBL" id="SMO35887.1"/>
    </source>
</evidence>
<protein>
    <submittedName>
        <fullName evidence="1">Uncharacterized OsmC-related protein</fullName>
    </submittedName>
</protein>
<dbReference type="RefSeq" id="WP_142712676.1">
    <property type="nucleotide sequence ID" value="NZ_FXTH01000001.1"/>
</dbReference>
<dbReference type="InterPro" id="IPR052924">
    <property type="entry name" value="OsmC/Ohr_hydroprdx_reductase"/>
</dbReference>
<accession>A0A521AM51</accession>
<dbReference type="OrthoDB" id="1433018at2"/>
<dbReference type="InterPro" id="IPR036102">
    <property type="entry name" value="OsmC/Ohrsf"/>
</dbReference>
<dbReference type="InterPro" id="IPR003718">
    <property type="entry name" value="OsmC/Ohr_fam"/>
</dbReference>
<name>A0A521AM51_9BACT</name>
<dbReference type="EMBL" id="FXTH01000001">
    <property type="protein sequence ID" value="SMO35887.1"/>
    <property type="molecule type" value="Genomic_DNA"/>
</dbReference>
<dbReference type="PANTHER" id="PTHR35368:SF1">
    <property type="entry name" value="HYDROPEROXIDE REDUCTASE"/>
    <property type="match status" value="1"/>
</dbReference>
<keyword evidence="2" id="KW-1185">Reference proteome</keyword>
<dbReference type="Pfam" id="PF02566">
    <property type="entry name" value="OsmC"/>
    <property type="match status" value="1"/>
</dbReference>
<gene>
    <name evidence="1" type="ORF">SAMN06265218_101211</name>
</gene>
<evidence type="ECO:0000313" key="2">
    <source>
        <dbReference type="Proteomes" id="UP000317593"/>
    </source>
</evidence>
<dbReference type="AlphaFoldDB" id="A0A521AM51"/>